<dbReference type="PANTHER" id="PTHR30614:SF0">
    <property type="entry name" value="L-CYSTINE TRANSPORT SYSTEM PERMEASE PROTEIN TCYL"/>
    <property type="match status" value="1"/>
</dbReference>
<keyword evidence="12" id="KW-1185">Reference proteome</keyword>
<dbReference type="InterPro" id="IPR035906">
    <property type="entry name" value="MetI-like_sf"/>
</dbReference>
<comment type="similarity">
    <text evidence="7">Belongs to the binding-protein-dependent transport system permease family.</text>
</comment>
<keyword evidence="4" id="KW-0029">Amino-acid transport</keyword>
<evidence type="ECO:0000256" key="6">
    <source>
        <dbReference type="ARBA" id="ARBA00023136"/>
    </source>
</evidence>
<dbReference type="PROSITE" id="PS50928">
    <property type="entry name" value="ABC_TM1"/>
    <property type="match status" value="1"/>
</dbReference>
<keyword evidence="2 7" id="KW-0813">Transport</keyword>
<dbReference type="InterPro" id="IPR000515">
    <property type="entry name" value="MetI-like"/>
</dbReference>
<dbReference type="EMBL" id="CP066308">
    <property type="protein sequence ID" value="QQE74752.1"/>
    <property type="molecule type" value="Genomic_DNA"/>
</dbReference>
<organism evidence="9 11">
    <name type="scientific">Brevibacillus composti</name>
    <dbReference type="NCBI Taxonomy" id="2796470"/>
    <lineage>
        <taxon>Bacteria</taxon>
        <taxon>Bacillati</taxon>
        <taxon>Bacillota</taxon>
        <taxon>Bacilli</taxon>
        <taxon>Bacillales</taxon>
        <taxon>Paenibacillaceae</taxon>
        <taxon>Brevibacillus</taxon>
    </lineage>
</organism>
<dbReference type="PANTHER" id="PTHR30614">
    <property type="entry name" value="MEMBRANE COMPONENT OF AMINO ACID ABC TRANSPORTER"/>
    <property type="match status" value="1"/>
</dbReference>
<evidence type="ECO:0000256" key="4">
    <source>
        <dbReference type="ARBA" id="ARBA00022970"/>
    </source>
</evidence>
<dbReference type="Gene3D" id="1.10.3720.10">
    <property type="entry name" value="MetI-like"/>
    <property type="match status" value="1"/>
</dbReference>
<gene>
    <name evidence="9" type="ORF">JD108_01835</name>
    <name evidence="10" type="ORF">KDJ56_01835</name>
</gene>
<evidence type="ECO:0000313" key="10">
    <source>
        <dbReference type="EMBL" id="QUO41837.1"/>
    </source>
</evidence>
<evidence type="ECO:0000313" key="11">
    <source>
        <dbReference type="Proteomes" id="UP000595847"/>
    </source>
</evidence>
<evidence type="ECO:0000256" key="3">
    <source>
        <dbReference type="ARBA" id="ARBA00022692"/>
    </source>
</evidence>
<evidence type="ECO:0000259" key="8">
    <source>
        <dbReference type="PROSITE" id="PS50928"/>
    </source>
</evidence>
<proteinExistence type="inferred from homology"/>
<keyword evidence="3 7" id="KW-0812">Transmembrane</keyword>
<sequence length="120" mass="13103">MAEIFRAGIQSIPKGQMEAAKAIGMDDWLAMRRIILPQAWKNMLPAIGNSAIALTKNSSLAAVITVAELMHQGHLLAAATFKNLVIFTIVGAIYWLLHYPLALLVDYLEKRGGGNHARAH</sequence>
<keyword evidence="6 7" id="KW-0472">Membrane</keyword>
<evidence type="ECO:0000256" key="7">
    <source>
        <dbReference type="RuleBase" id="RU363032"/>
    </source>
</evidence>
<dbReference type="AlphaFoldDB" id="A0A7T5ELE2"/>
<dbReference type="EMBL" id="CP073708">
    <property type="protein sequence ID" value="QUO41837.1"/>
    <property type="molecule type" value="Genomic_DNA"/>
</dbReference>
<protein>
    <submittedName>
        <fullName evidence="9">Amino acid ABC transporter permease</fullName>
    </submittedName>
</protein>
<dbReference type="GO" id="GO:0006865">
    <property type="term" value="P:amino acid transport"/>
    <property type="evidence" value="ECO:0007669"/>
    <property type="project" value="UniProtKB-KW"/>
</dbReference>
<dbReference type="GO" id="GO:0055085">
    <property type="term" value="P:transmembrane transport"/>
    <property type="evidence" value="ECO:0007669"/>
    <property type="project" value="InterPro"/>
</dbReference>
<dbReference type="InterPro" id="IPR043429">
    <property type="entry name" value="ArtM/GltK/GlnP/TcyL/YhdX-like"/>
</dbReference>
<dbReference type="Proteomes" id="UP000677234">
    <property type="component" value="Chromosome"/>
</dbReference>
<evidence type="ECO:0000313" key="9">
    <source>
        <dbReference type="EMBL" id="QQE74752.1"/>
    </source>
</evidence>
<evidence type="ECO:0000256" key="1">
    <source>
        <dbReference type="ARBA" id="ARBA00004141"/>
    </source>
</evidence>
<dbReference type="CDD" id="cd06261">
    <property type="entry name" value="TM_PBP2"/>
    <property type="match status" value="1"/>
</dbReference>
<evidence type="ECO:0000313" key="12">
    <source>
        <dbReference type="Proteomes" id="UP000677234"/>
    </source>
</evidence>
<name>A0A7T5ELE2_9BACL</name>
<accession>A0A7T5ELE2</accession>
<dbReference type="RefSeq" id="WP_198828322.1">
    <property type="nucleotide sequence ID" value="NZ_CP066308.1"/>
</dbReference>
<dbReference type="KEGG" id="bcop:JD108_01835"/>
<evidence type="ECO:0000256" key="2">
    <source>
        <dbReference type="ARBA" id="ARBA00022448"/>
    </source>
</evidence>
<evidence type="ECO:0000256" key="5">
    <source>
        <dbReference type="ARBA" id="ARBA00022989"/>
    </source>
</evidence>
<dbReference type="GO" id="GO:0005886">
    <property type="term" value="C:plasma membrane"/>
    <property type="evidence" value="ECO:0007669"/>
    <property type="project" value="UniProtKB-SubCell"/>
</dbReference>
<dbReference type="SUPFAM" id="SSF161098">
    <property type="entry name" value="MetI-like"/>
    <property type="match status" value="1"/>
</dbReference>
<reference evidence="9 11" key="1">
    <citation type="submission" date="2020-12" db="EMBL/GenBank/DDBJ databases">
        <title>strain FJAT-54423T represents a novel species of the genus Brevibacillus.</title>
        <authorList>
            <person name="Tang R."/>
        </authorList>
    </citation>
    <scope>NUCLEOTIDE SEQUENCE [LARGE SCALE GENOMIC DNA]</scope>
    <source>
        <strain evidence="9 11">FJAT-54423</strain>
    </source>
</reference>
<comment type="caution">
    <text evidence="7">Lacks conserved residue(s) required for the propagation of feature annotation.</text>
</comment>
<dbReference type="Pfam" id="PF00528">
    <property type="entry name" value="BPD_transp_1"/>
    <property type="match status" value="1"/>
</dbReference>
<feature type="domain" description="ABC transmembrane type-1" evidence="8">
    <location>
        <begin position="1"/>
        <end position="105"/>
    </location>
</feature>
<comment type="subcellular location">
    <subcellularLocation>
        <location evidence="7">Cell membrane</location>
        <topology evidence="7">Multi-pass membrane protein</topology>
    </subcellularLocation>
    <subcellularLocation>
        <location evidence="1">Membrane</location>
        <topology evidence="1">Multi-pass membrane protein</topology>
    </subcellularLocation>
</comment>
<dbReference type="Proteomes" id="UP000595847">
    <property type="component" value="Chromosome"/>
</dbReference>
<feature type="transmembrane region" description="Helical" evidence="7">
    <location>
        <begin position="75"/>
        <end position="97"/>
    </location>
</feature>
<reference evidence="10" key="2">
    <citation type="submission" date="2021-04" db="EMBL/GenBank/DDBJ databases">
        <title>Brevibacillus composti FJAT-54423, complete genome.</title>
        <authorList>
            <person name="Tang R."/>
        </authorList>
    </citation>
    <scope>NUCLEOTIDE SEQUENCE</scope>
    <source>
        <strain evidence="10">FJAT-54424</strain>
    </source>
</reference>
<keyword evidence="5 7" id="KW-1133">Transmembrane helix</keyword>